<dbReference type="PRINTS" id="PR00081">
    <property type="entry name" value="GDHRDH"/>
</dbReference>
<dbReference type="Gene3D" id="3.40.50.450">
    <property type="match status" value="1"/>
</dbReference>
<dbReference type="VEuPathDB" id="FungiDB:AO090026000182"/>
<comment type="caution">
    <text evidence="1">The sequence shown here is derived from an EMBL/GenBank/DDBJ whole genome shotgun (WGS) entry which is preliminary data.</text>
</comment>
<dbReference type="Pfam" id="PF00106">
    <property type="entry name" value="adh_short"/>
    <property type="match status" value="1"/>
</dbReference>
<dbReference type="Gene3D" id="3.40.50.720">
    <property type="entry name" value="NAD(P)-binding Rossmann-like Domain"/>
    <property type="match status" value="1"/>
</dbReference>
<dbReference type="OrthoDB" id="1933717at2759"/>
<dbReference type="InterPro" id="IPR031100">
    <property type="entry name" value="LOG_fam"/>
</dbReference>
<sequence length="490" mass="52680">MTQDKPAVVCVFCGATAGKDPVHLEAARALAYEFHKNNVQLVYGGGTSGLMGEIAKTLVSLSGPKAVHGIIPRALVKVSAKNSNGKASITATGGKTAERVVSESLDGDEIPESEYGVTTIVQDMHTRKRLMATKVMEGGPGSGFVTLAGGFGTIEEVMEMTTWNQLGIHRVGVVLLNINGYWDGLLAWVRNAVKEGFISAENGSILAEASDVKEVWPKLLEYRCSQDRFQLNWVTGANNGIGYETVKALLQSTKATYHIFLGSRSLEKGNKALEALKAEVPDTKSSVDLLQLDLTDDVSIETAYETVRKSYNHIDTLVNNAGASFDGELLAGHVSLRECFTKAYDVNVAGTHVLTYTFIPLLLKSADPRLIFVAGLSHITQAAESYFPTPRLPAGWPKKVDFETIGYRCSKTALNILMLDWNHKLKADGVKVWGAGPGFLATGLGGLTEKVREMGGGHPSIGGDFIKDVVEGVRDSDVGKVVVRNGLAPW</sequence>
<dbReference type="AlphaFoldDB" id="A0A1S9E1K6"/>
<dbReference type="eggNOG" id="KOG1611">
    <property type="taxonomic scope" value="Eukaryota"/>
</dbReference>
<organism evidence="1 2">
    <name type="scientific">Aspergillus oryzae</name>
    <name type="common">Yellow koji mold</name>
    <dbReference type="NCBI Taxonomy" id="5062"/>
    <lineage>
        <taxon>Eukaryota</taxon>
        <taxon>Fungi</taxon>
        <taxon>Dikarya</taxon>
        <taxon>Ascomycota</taxon>
        <taxon>Pezizomycotina</taxon>
        <taxon>Eurotiomycetes</taxon>
        <taxon>Eurotiomycetidae</taxon>
        <taxon>Eurotiales</taxon>
        <taxon>Aspergillaceae</taxon>
        <taxon>Aspergillus</taxon>
        <taxon>Aspergillus subgen. Circumdati</taxon>
    </lineage>
</organism>
<dbReference type="InterPro" id="IPR036291">
    <property type="entry name" value="NAD(P)-bd_dom_sf"/>
</dbReference>
<name>A0A1S9E1K6_ASPOZ</name>
<dbReference type="GO" id="GO:0005829">
    <property type="term" value="C:cytosol"/>
    <property type="evidence" value="ECO:0007669"/>
    <property type="project" value="TreeGrafter"/>
</dbReference>
<dbReference type="FunFam" id="3.40.50.450:FF:000018">
    <property type="entry name" value="Lysine decarboxylase-like protein"/>
    <property type="match status" value="1"/>
</dbReference>
<gene>
    <name evidence="1" type="ORF">OAory_01036510</name>
</gene>
<evidence type="ECO:0000313" key="2">
    <source>
        <dbReference type="Proteomes" id="UP000190312"/>
    </source>
</evidence>
<evidence type="ECO:0000313" key="1">
    <source>
        <dbReference type="EMBL" id="OOO15056.1"/>
    </source>
</evidence>
<protein>
    <submittedName>
        <fullName evidence="1">Uncharacterized protein</fullName>
    </submittedName>
</protein>
<dbReference type="NCBIfam" id="TIGR00730">
    <property type="entry name" value="Rossman fold protein, TIGR00730 family"/>
    <property type="match status" value="1"/>
</dbReference>
<dbReference type="InterPro" id="IPR002347">
    <property type="entry name" value="SDR_fam"/>
</dbReference>
<dbReference type="VEuPathDB" id="FungiDB:AO090026000183"/>
<dbReference type="InterPro" id="IPR005269">
    <property type="entry name" value="LOG"/>
</dbReference>
<dbReference type="Pfam" id="PF03641">
    <property type="entry name" value="Lysine_decarbox"/>
    <property type="match status" value="1"/>
</dbReference>
<dbReference type="GO" id="GO:0016799">
    <property type="term" value="F:hydrolase activity, hydrolyzing N-glycosyl compounds"/>
    <property type="evidence" value="ECO:0007669"/>
    <property type="project" value="TreeGrafter"/>
</dbReference>
<dbReference type="PANTHER" id="PTHR31223">
    <property type="entry name" value="LOG FAMILY PROTEIN YJL055W"/>
    <property type="match status" value="1"/>
</dbReference>
<reference evidence="1 2" key="1">
    <citation type="submission" date="2016-10" db="EMBL/GenBank/DDBJ databases">
        <title>Genome sequencing of Aspergillus oryzae BCC7051.</title>
        <authorList>
            <person name="Thammarongtham C."/>
            <person name="Vorapreeda T."/>
            <person name="Nookaew I."/>
            <person name="Srisuk T."/>
            <person name="Land M."/>
            <person name="Jeennor S."/>
            <person name="Laoteng K."/>
        </authorList>
    </citation>
    <scope>NUCLEOTIDE SEQUENCE [LARGE SCALE GENOMIC DNA]</scope>
    <source>
        <strain evidence="1 2">BCC7051</strain>
    </source>
</reference>
<dbReference type="PANTHER" id="PTHR31223:SF70">
    <property type="entry name" value="LOG FAMILY PROTEIN YJL055W"/>
    <property type="match status" value="1"/>
</dbReference>
<dbReference type="SUPFAM" id="SSF51735">
    <property type="entry name" value="NAD(P)-binding Rossmann-fold domains"/>
    <property type="match status" value="1"/>
</dbReference>
<accession>A0A1S9E1K6</accession>
<proteinExistence type="predicted"/>
<dbReference type="SUPFAM" id="SSF102405">
    <property type="entry name" value="MCP/YpsA-like"/>
    <property type="match status" value="1"/>
</dbReference>
<dbReference type="GO" id="GO:0009691">
    <property type="term" value="P:cytokinin biosynthetic process"/>
    <property type="evidence" value="ECO:0007669"/>
    <property type="project" value="InterPro"/>
</dbReference>
<dbReference type="Proteomes" id="UP000190312">
    <property type="component" value="Unassembled WGS sequence"/>
</dbReference>
<dbReference type="EMBL" id="MKZY01000001">
    <property type="protein sequence ID" value="OOO15056.1"/>
    <property type="molecule type" value="Genomic_DNA"/>
</dbReference>